<organism evidence="1 2">
    <name type="scientific">Microcoleus asticus IPMA8</name>
    <dbReference type="NCBI Taxonomy" id="2563858"/>
    <lineage>
        <taxon>Bacteria</taxon>
        <taxon>Bacillati</taxon>
        <taxon>Cyanobacteriota</taxon>
        <taxon>Cyanophyceae</taxon>
        <taxon>Oscillatoriophycideae</taxon>
        <taxon>Oscillatoriales</taxon>
        <taxon>Microcoleaceae</taxon>
        <taxon>Microcoleus</taxon>
        <taxon>Microcoleus asticus</taxon>
    </lineage>
</organism>
<proteinExistence type="predicted"/>
<sequence>MRVAVITVMIIATNLLVQIKDATGLEIKFGVRINYKKRPPLQTVFFRLEIIKHQK</sequence>
<gene>
    <name evidence="1" type="ORF">E5S67_02295</name>
</gene>
<comment type="caution">
    <text evidence="1">The sequence shown here is derived from an EMBL/GenBank/DDBJ whole genome shotgun (WGS) entry which is preliminary data.</text>
</comment>
<accession>A0ABX2CWQ3</accession>
<evidence type="ECO:0000313" key="2">
    <source>
        <dbReference type="Proteomes" id="UP000702425"/>
    </source>
</evidence>
<name>A0ABX2CWQ3_9CYAN</name>
<reference evidence="1 2" key="1">
    <citation type="journal article" date="2020" name="Sci. Rep.">
        <title>A novel cyanobacterial geosmin producer, revising GeoA distribution and dispersion patterns in Bacteria.</title>
        <authorList>
            <person name="Churro C."/>
            <person name="Semedo-Aguiar A.P."/>
            <person name="Silva A.D."/>
            <person name="Pereira-Leal J.B."/>
            <person name="Leite R.B."/>
        </authorList>
    </citation>
    <scope>NUCLEOTIDE SEQUENCE [LARGE SCALE GENOMIC DNA]</scope>
    <source>
        <strain evidence="1 2">IPMA8</strain>
    </source>
</reference>
<protein>
    <submittedName>
        <fullName evidence="1">Uncharacterized protein</fullName>
    </submittedName>
</protein>
<dbReference type="EMBL" id="SRRZ01000034">
    <property type="protein sequence ID" value="NQE34568.1"/>
    <property type="molecule type" value="Genomic_DNA"/>
</dbReference>
<keyword evidence="2" id="KW-1185">Reference proteome</keyword>
<evidence type="ECO:0000313" key="1">
    <source>
        <dbReference type="EMBL" id="NQE34568.1"/>
    </source>
</evidence>
<dbReference type="Proteomes" id="UP000702425">
    <property type="component" value="Unassembled WGS sequence"/>
</dbReference>